<protein>
    <recommendedName>
        <fullName evidence="2">Srp40 C-terminal domain-containing protein</fullName>
    </recommendedName>
</protein>
<name>A0A9Q0H543_9MAGN</name>
<feature type="compositionally biased region" description="Basic and acidic residues" evidence="1">
    <location>
        <begin position="428"/>
        <end position="468"/>
    </location>
</feature>
<dbReference type="PANTHER" id="PTHR23216">
    <property type="entry name" value="NUCLEOLAR AND COILED-BODY PHOSPHOPROTEIN 1"/>
    <property type="match status" value="1"/>
</dbReference>
<feature type="compositionally biased region" description="Basic and acidic residues" evidence="1">
    <location>
        <begin position="226"/>
        <end position="239"/>
    </location>
</feature>
<sequence>MLTKLEGSTKSAVIAFEPRQVTLAKQNMAKKLSSETLANDSKDKTLTIEQKLRKSKKKKSMNSSDRAVFFHSIAAYLDLNGFSKTLYAFRSEALSEINDWKGHSLDLEEMYYKYLESRRCHAEENVNHSKELEIADLPKDGATEKVEGESNFDVSVELTKKKRKKNNEGDGNPLNVQPVMGSNFAKCVDDSDRKLADEVSNHICVKYKEKMKKHKLEVSEELADGTSHELQSDEFNKSAKDKKKKKKKSKLIPESDDEGIEQSQSETSREAINEKSKDSMTSKNKCKVDSSGLDAAEVQSKGKRKNKEISDTFLENTENVVLKDVQKVGKRKPEDFESSRRENGDSSVTKLDANETFGVVPLDAKNVKSKGKKKKKDRLASESTCFEDKKEFDQGDPKKIDFIKEDLQTKGDNGVDIQNKSSKKRKRLVSEERKSLSDGEIGIKEVLLRKDEGAEEDKGSQQHPKEVTSIEVDGNATKKRKTHIAHIESNNSREMSVDNQLGGLSSGNFENNGTELSASEKKIKKQQNGFAEPKTVNAFQRVKVEEVKFVDERLQDNSYWAKGGADSGYGAKAQEVLGQVRGRDFRHEKTKKKRGSYRGGQIDVQSHSIKFNYSDDE</sequence>
<dbReference type="Proteomes" id="UP001141806">
    <property type="component" value="Unassembled WGS sequence"/>
</dbReference>
<feature type="compositionally biased region" description="Polar residues" evidence="1">
    <location>
        <begin position="488"/>
        <end position="517"/>
    </location>
</feature>
<feature type="region of interest" description="Disordered" evidence="1">
    <location>
        <begin position="580"/>
        <end position="603"/>
    </location>
</feature>
<feature type="region of interest" description="Disordered" evidence="1">
    <location>
        <begin position="222"/>
        <end position="312"/>
    </location>
</feature>
<proteinExistence type="predicted"/>
<dbReference type="PANTHER" id="PTHR23216:SF1">
    <property type="entry name" value="NUCLEOLAR AND COILED-BODY PHOSPHOPROTEIN 1"/>
    <property type="match status" value="1"/>
</dbReference>
<feature type="compositionally biased region" description="Basic residues" evidence="1">
    <location>
        <begin position="367"/>
        <end position="377"/>
    </location>
</feature>
<accession>A0A9Q0H543</accession>
<dbReference type="InterPro" id="IPR007718">
    <property type="entry name" value="Srp40_C"/>
</dbReference>
<dbReference type="GO" id="GO:0005730">
    <property type="term" value="C:nucleolus"/>
    <property type="evidence" value="ECO:0007669"/>
    <property type="project" value="InterPro"/>
</dbReference>
<dbReference type="OrthoDB" id="5599646at2759"/>
<feature type="compositionally biased region" description="Basic and acidic residues" evidence="1">
    <location>
        <begin position="325"/>
        <end position="344"/>
    </location>
</feature>
<evidence type="ECO:0000313" key="3">
    <source>
        <dbReference type="EMBL" id="KAJ4958796.1"/>
    </source>
</evidence>
<reference evidence="3" key="1">
    <citation type="journal article" date="2023" name="Plant J.">
        <title>The genome of the king protea, Protea cynaroides.</title>
        <authorList>
            <person name="Chang J."/>
            <person name="Duong T.A."/>
            <person name="Schoeman C."/>
            <person name="Ma X."/>
            <person name="Roodt D."/>
            <person name="Barker N."/>
            <person name="Li Z."/>
            <person name="Van de Peer Y."/>
            <person name="Mizrachi E."/>
        </authorList>
    </citation>
    <scope>NUCLEOTIDE SEQUENCE</scope>
    <source>
        <tissue evidence="3">Young leaves</tissue>
    </source>
</reference>
<gene>
    <name evidence="3" type="ORF">NE237_025907</name>
</gene>
<dbReference type="Pfam" id="PF05022">
    <property type="entry name" value="SRP40_C"/>
    <property type="match status" value="1"/>
</dbReference>
<evidence type="ECO:0000256" key="1">
    <source>
        <dbReference type="SAM" id="MobiDB-lite"/>
    </source>
</evidence>
<feature type="region of interest" description="Disordered" evidence="1">
    <location>
        <begin position="161"/>
        <end position="180"/>
    </location>
</feature>
<keyword evidence="4" id="KW-1185">Reference proteome</keyword>
<feature type="compositionally biased region" description="Basic residues" evidence="1">
    <location>
        <begin position="240"/>
        <end position="250"/>
    </location>
</feature>
<dbReference type="EMBL" id="JAMYWD010000010">
    <property type="protein sequence ID" value="KAJ4958796.1"/>
    <property type="molecule type" value="Genomic_DNA"/>
</dbReference>
<feature type="compositionally biased region" description="Basic and acidic residues" evidence="1">
    <location>
        <begin position="267"/>
        <end position="280"/>
    </location>
</feature>
<comment type="caution">
    <text evidence="3">The sequence shown here is derived from an EMBL/GenBank/DDBJ whole genome shotgun (WGS) entry which is preliminary data.</text>
</comment>
<evidence type="ECO:0000313" key="4">
    <source>
        <dbReference type="Proteomes" id="UP001141806"/>
    </source>
</evidence>
<dbReference type="AlphaFoldDB" id="A0A9Q0H543"/>
<feature type="compositionally biased region" description="Basic and acidic residues" evidence="1">
    <location>
        <begin position="386"/>
        <end position="409"/>
    </location>
</feature>
<dbReference type="InterPro" id="IPR039191">
    <property type="entry name" value="Nopp140-like"/>
</dbReference>
<evidence type="ECO:0000259" key="2">
    <source>
        <dbReference type="Pfam" id="PF05022"/>
    </source>
</evidence>
<organism evidence="3 4">
    <name type="scientific">Protea cynaroides</name>
    <dbReference type="NCBI Taxonomy" id="273540"/>
    <lineage>
        <taxon>Eukaryota</taxon>
        <taxon>Viridiplantae</taxon>
        <taxon>Streptophyta</taxon>
        <taxon>Embryophyta</taxon>
        <taxon>Tracheophyta</taxon>
        <taxon>Spermatophyta</taxon>
        <taxon>Magnoliopsida</taxon>
        <taxon>Proteales</taxon>
        <taxon>Proteaceae</taxon>
        <taxon>Protea</taxon>
    </lineage>
</organism>
<feature type="domain" description="Srp40 C-terminal" evidence="2">
    <location>
        <begin position="539"/>
        <end position="611"/>
    </location>
</feature>
<feature type="region of interest" description="Disordered" evidence="1">
    <location>
        <begin position="325"/>
        <end position="530"/>
    </location>
</feature>